<accession>A0ABW3M0C7</accession>
<keyword evidence="2" id="KW-1185">Reference proteome</keyword>
<name>A0ABW3M0C7_9PSEU</name>
<gene>
    <name evidence="1" type="ORF">ACFQ1S_00090</name>
</gene>
<evidence type="ECO:0000313" key="1">
    <source>
        <dbReference type="EMBL" id="MFD1044106.1"/>
    </source>
</evidence>
<proteinExistence type="predicted"/>
<protein>
    <submittedName>
        <fullName evidence="1">Uncharacterized protein</fullName>
    </submittedName>
</protein>
<evidence type="ECO:0000313" key="2">
    <source>
        <dbReference type="Proteomes" id="UP001597045"/>
    </source>
</evidence>
<reference evidence="2" key="1">
    <citation type="journal article" date="2019" name="Int. J. Syst. Evol. Microbiol.">
        <title>The Global Catalogue of Microorganisms (GCM) 10K type strain sequencing project: providing services to taxonomists for standard genome sequencing and annotation.</title>
        <authorList>
            <consortium name="The Broad Institute Genomics Platform"/>
            <consortium name="The Broad Institute Genome Sequencing Center for Infectious Disease"/>
            <person name="Wu L."/>
            <person name="Ma J."/>
        </authorList>
    </citation>
    <scope>NUCLEOTIDE SEQUENCE [LARGE SCALE GENOMIC DNA]</scope>
    <source>
        <strain evidence="2">JCM 31486</strain>
    </source>
</reference>
<sequence length="49" mass="5687">MARLLATPAEDVDAWLSLLLHSKGDMTRWSPMLQLLAESFRTRSTTRRR</sequence>
<dbReference type="Proteomes" id="UP001597045">
    <property type="component" value="Unassembled WGS sequence"/>
</dbReference>
<comment type="caution">
    <text evidence="1">The sequence shown here is derived from an EMBL/GenBank/DDBJ whole genome shotgun (WGS) entry which is preliminary data.</text>
</comment>
<dbReference type="EMBL" id="JBHTIS010000002">
    <property type="protein sequence ID" value="MFD1044106.1"/>
    <property type="molecule type" value="Genomic_DNA"/>
</dbReference>
<organism evidence="1 2">
    <name type="scientific">Kibdelosporangium lantanae</name>
    <dbReference type="NCBI Taxonomy" id="1497396"/>
    <lineage>
        <taxon>Bacteria</taxon>
        <taxon>Bacillati</taxon>
        <taxon>Actinomycetota</taxon>
        <taxon>Actinomycetes</taxon>
        <taxon>Pseudonocardiales</taxon>
        <taxon>Pseudonocardiaceae</taxon>
        <taxon>Kibdelosporangium</taxon>
    </lineage>
</organism>